<dbReference type="InterPro" id="IPR036046">
    <property type="entry name" value="Acylphosphatase-like_dom_sf"/>
</dbReference>
<feature type="active site" evidence="4">
    <location>
        <position position="19"/>
    </location>
</feature>
<accession>A0A0G0HDE6</accession>
<dbReference type="PROSITE" id="PS00150">
    <property type="entry name" value="ACYLPHOSPHATASE_1"/>
    <property type="match status" value="1"/>
</dbReference>
<evidence type="ECO:0000256" key="4">
    <source>
        <dbReference type="PROSITE-ProRule" id="PRU00520"/>
    </source>
</evidence>
<dbReference type="STRING" id="1619036.US58_C0004G0020"/>
<organism evidence="7 8">
    <name type="scientific">Candidatus Magasanikbacteria bacterium GW2011_GWA2_37_8</name>
    <dbReference type="NCBI Taxonomy" id="1619036"/>
    <lineage>
        <taxon>Bacteria</taxon>
        <taxon>Candidatus Magasanikiibacteriota</taxon>
    </lineage>
</organism>
<sequence>MLIRVHIFVSGLVQGVTFRAFAKQQANYLKIKGWVTNLDDGRVEIVLEGEEKLVEILINQLKSGPHFAKIENFSVDYESYSGEFKNFSIKY</sequence>
<dbReference type="EC" id="3.6.1.7" evidence="2 4"/>
<evidence type="ECO:0000313" key="8">
    <source>
        <dbReference type="Proteomes" id="UP000034333"/>
    </source>
</evidence>
<dbReference type="InterPro" id="IPR017968">
    <property type="entry name" value="Acylphosphatase_CS"/>
</dbReference>
<dbReference type="SUPFAM" id="SSF54975">
    <property type="entry name" value="Acylphosphatase/BLUF domain-like"/>
    <property type="match status" value="1"/>
</dbReference>
<comment type="similarity">
    <text evidence="1 5">Belongs to the acylphosphatase family.</text>
</comment>
<evidence type="ECO:0000256" key="5">
    <source>
        <dbReference type="RuleBase" id="RU004168"/>
    </source>
</evidence>
<proteinExistence type="inferred from homology"/>
<dbReference type="PANTHER" id="PTHR47268:SF4">
    <property type="entry name" value="ACYLPHOSPHATASE"/>
    <property type="match status" value="1"/>
</dbReference>
<comment type="catalytic activity">
    <reaction evidence="3 4">
        <text>an acyl phosphate + H2O = a carboxylate + phosphate + H(+)</text>
        <dbReference type="Rhea" id="RHEA:14965"/>
        <dbReference type="ChEBI" id="CHEBI:15377"/>
        <dbReference type="ChEBI" id="CHEBI:15378"/>
        <dbReference type="ChEBI" id="CHEBI:29067"/>
        <dbReference type="ChEBI" id="CHEBI:43474"/>
        <dbReference type="ChEBI" id="CHEBI:59918"/>
        <dbReference type="EC" id="3.6.1.7"/>
    </reaction>
</comment>
<dbReference type="Proteomes" id="UP000034333">
    <property type="component" value="Unassembled WGS sequence"/>
</dbReference>
<evidence type="ECO:0000256" key="2">
    <source>
        <dbReference type="ARBA" id="ARBA00012150"/>
    </source>
</evidence>
<dbReference type="InterPro" id="IPR001792">
    <property type="entry name" value="Acylphosphatase-like_dom"/>
</dbReference>
<name>A0A0G0HDE6_9BACT</name>
<evidence type="ECO:0000259" key="6">
    <source>
        <dbReference type="PROSITE" id="PS51160"/>
    </source>
</evidence>
<comment type="caution">
    <text evidence="7">The sequence shown here is derived from an EMBL/GenBank/DDBJ whole genome shotgun (WGS) entry which is preliminary data.</text>
</comment>
<feature type="active site" evidence="4">
    <location>
        <position position="37"/>
    </location>
</feature>
<dbReference type="GO" id="GO:0003998">
    <property type="term" value="F:acylphosphatase activity"/>
    <property type="evidence" value="ECO:0007669"/>
    <property type="project" value="UniProtKB-EC"/>
</dbReference>
<protein>
    <recommendedName>
        <fullName evidence="2 4">acylphosphatase</fullName>
        <ecNumber evidence="2 4">3.6.1.7</ecNumber>
    </recommendedName>
</protein>
<reference evidence="7 8" key="1">
    <citation type="journal article" date="2015" name="Nature">
        <title>rRNA introns, odd ribosomes, and small enigmatic genomes across a large radiation of phyla.</title>
        <authorList>
            <person name="Brown C.T."/>
            <person name="Hug L.A."/>
            <person name="Thomas B.C."/>
            <person name="Sharon I."/>
            <person name="Castelle C.J."/>
            <person name="Singh A."/>
            <person name="Wilkins M.J."/>
            <person name="Williams K.H."/>
            <person name="Banfield J.F."/>
        </authorList>
    </citation>
    <scope>NUCLEOTIDE SEQUENCE [LARGE SCALE GENOMIC DNA]</scope>
</reference>
<gene>
    <name evidence="7" type="ORF">US58_C0004G0020</name>
</gene>
<feature type="domain" description="Acylphosphatase-like" evidence="6">
    <location>
        <begin position="4"/>
        <end position="91"/>
    </location>
</feature>
<dbReference type="Gene3D" id="3.30.70.100">
    <property type="match status" value="1"/>
</dbReference>
<evidence type="ECO:0000256" key="1">
    <source>
        <dbReference type="ARBA" id="ARBA00005614"/>
    </source>
</evidence>
<dbReference type="EMBL" id="LBTN01000004">
    <property type="protein sequence ID" value="KKQ41183.1"/>
    <property type="molecule type" value="Genomic_DNA"/>
</dbReference>
<dbReference type="PROSITE" id="PS51160">
    <property type="entry name" value="ACYLPHOSPHATASE_3"/>
    <property type="match status" value="1"/>
</dbReference>
<evidence type="ECO:0000313" key="7">
    <source>
        <dbReference type="EMBL" id="KKQ41183.1"/>
    </source>
</evidence>
<dbReference type="InterPro" id="IPR020456">
    <property type="entry name" value="Acylphosphatase"/>
</dbReference>
<dbReference type="AlphaFoldDB" id="A0A0G0HDE6"/>
<evidence type="ECO:0000256" key="3">
    <source>
        <dbReference type="ARBA" id="ARBA00047645"/>
    </source>
</evidence>
<dbReference type="PANTHER" id="PTHR47268">
    <property type="entry name" value="ACYLPHOSPHATASE"/>
    <property type="match status" value="1"/>
</dbReference>
<keyword evidence="4" id="KW-0378">Hydrolase</keyword>
<dbReference type="Pfam" id="PF00708">
    <property type="entry name" value="Acylphosphatase"/>
    <property type="match status" value="1"/>
</dbReference>